<organism evidence="2 3">
    <name type="scientific">Romanomermis culicivorax</name>
    <name type="common">Nematode worm</name>
    <dbReference type="NCBI Taxonomy" id="13658"/>
    <lineage>
        <taxon>Eukaryota</taxon>
        <taxon>Metazoa</taxon>
        <taxon>Ecdysozoa</taxon>
        <taxon>Nematoda</taxon>
        <taxon>Enoplea</taxon>
        <taxon>Dorylaimia</taxon>
        <taxon>Mermithida</taxon>
        <taxon>Mermithoidea</taxon>
        <taxon>Mermithidae</taxon>
        <taxon>Romanomermis</taxon>
    </lineage>
</organism>
<feature type="compositionally biased region" description="Polar residues" evidence="1">
    <location>
        <begin position="1"/>
        <end position="47"/>
    </location>
</feature>
<dbReference type="WBParaSite" id="nRc.2.0.1.t11269-RA">
    <property type="protein sequence ID" value="nRc.2.0.1.t11269-RA"/>
    <property type="gene ID" value="nRc.2.0.1.g11269"/>
</dbReference>
<feature type="compositionally biased region" description="Polar residues" evidence="1">
    <location>
        <begin position="118"/>
        <end position="140"/>
    </location>
</feature>
<evidence type="ECO:0000313" key="2">
    <source>
        <dbReference type="Proteomes" id="UP000887565"/>
    </source>
</evidence>
<keyword evidence="2" id="KW-1185">Reference proteome</keyword>
<evidence type="ECO:0000256" key="1">
    <source>
        <dbReference type="SAM" id="MobiDB-lite"/>
    </source>
</evidence>
<sequence>MRSSNESCARNSTCYSDQPTVKTSSANSHNVRQVFNNNGSSTSQVATKQPVLDETSSFASPTNVFLPQITKMLPPKMETKKDSTTSLNSNDVNSIGRQDNFVKFDAQLFANHQQQQQSRVTNSVDNANAPSSNSYLSQNFDRQDYKHSSSSSSYIRYQSNFPYNHQSNGHFLVYGSSPDSSMDLENRCQNQYQQQQNAYQSQDCFAAYGQQQAYHIQAQNLTINGGLCCGQQAQQVSDASYSDSPSFTTASSSESSLPDIGHLASFFDDVFT</sequence>
<accession>A0A915IAR0</accession>
<proteinExistence type="predicted"/>
<dbReference type="Proteomes" id="UP000887565">
    <property type="component" value="Unplaced"/>
</dbReference>
<feature type="region of interest" description="Disordered" evidence="1">
    <location>
        <begin position="112"/>
        <end position="144"/>
    </location>
</feature>
<reference evidence="3" key="1">
    <citation type="submission" date="2022-11" db="UniProtKB">
        <authorList>
            <consortium name="WormBaseParasite"/>
        </authorList>
    </citation>
    <scope>IDENTIFICATION</scope>
</reference>
<name>A0A915IAR0_ROMCU</name>
<feature type="region of interest" description="Disordered" evidence="1">
    <location>
        <begin position="73"/>
        <end position="92"/>
    </location>
</feature>
<protein>
    <submittedName>
        <fullName evidence="3">Uncharacterized protein</fullName>
    </submittedName>
</protein>
<feature type="region of interest" description="Disordered" evidence="1">
    <location>
        <begin position="1"/>
        <end position="58"/>
    </location>
</feature>
<dbReference type="AlphaFoldDB" id="A0A915IAR0"/>
<evidence type="ECO:0000313" key="3">
    <source>
        <dbReference type="WBParaSite" id="nRc.2.0.1.t11269-RA"/>
    </source>
</evidence>